<dbReference type="EMBL" id="LXQA010108440">
    <property type="protein sequence ID" value="MCI18085.1"/>
    <property type="molecule type" value="Genomic_DNA"/>
</dbReference>
<evidence type="ECO:0000313" key="1">
    <source>
        <dbReference type="EMBL" id="MCI18085.1"/>
    </source>
</evidence>
<feature type="non-terminal residue" evidence="1">
    <location>
        <position position="1"/>
    </location>
</feature>
<dbReference type="Proteomes" id="UP000265520">
    <property type="component" value="Unassembled WGS sequence"/>
</dbReference>
<proteinExistence type="predicted"/>
<name>A0A392Q499_9FABA</name>
<evidence type="ECO:0000313" key="2">
    <source>
        <dbReference type="Proteomes" id="UP000265520"/>
    </source>
</evidence>
<reference evidence="1 2" key="1">
    <citation type="journal article" date="2018" name="Front. Plant Sci.">
        <title>Red Clover (Trifolium pratense) and Zigzag Clover (T. medium) - A Picture of Genomic Similarities and Differences.</title>
        <authorList>
            <person name="Dluhosova J."/>
            <person name="Istvanek J."/>
            <person name="Nedelnik J."/>
            <person name="Repkova J."/>
        </authorList>
    </citation>
    <scope>NUCLEOTIDE SEQUENCE [LARGE SCALE GENOMIC DNA]</scope>
    <source>
        <strain evidence="2">cv. 10/8</strain>
        <tissue evidence="1">Leaf</tissue>
    </source>
</reference>
<dbReference type="AlphaFoldDB" id="A0A392Q499"/>
<comment type="caution">
    <text evidence="1">The sequence shown here is derived from an EMBL/GenBank/DDBJ whole genome shotgun (WGS) entry which is preliminary data.</text>
</comment>
<organism evidence="1 2">
    <name type="scientific">Trifolium medium</name>
    <dbReference type="NCBI Taxonomy" id="97028"/>
    <lineage>
        <taxon>Eukaryota</taxon>
        <taxon>Viridiplantae</taxon>
        <taxon>Streptophyta</taxon>
        <taxon>Embryophyta</taxon>
        <taxon>Tracheophyta</taxon>
        <taxon>Spermatophyta</taxon>
        <taxon>Magnoliopsida</taxon>
        <taxon>eudicotyledons</taxon>
        <taxon>Gunneridae</taxon>
        <taxon>Pentapetalae</taxon>
        <taxon>rosids</taxon>
        <taxon>fabids</taxon>
        <taxon>Fabales</taxon>
        <taxon>Fabaceae</taxon>
        <taxon>Papilionoideae</taxon>
        <taxon>50 kb inversion clade</taxon>
        <taxon>NPAAA clade</taxon>
        <taxon>Hologalegina</taxon>
        <taxon>IRL clade</taxon>
        <taxon>Trifolieae</taxon>
        <taxon>Trifolium</taxon>
    </lineage>
</organism>
<protein>
    <submittedName>
        <fullName evidence="1">Uncharacterized protein</fullName>
    </submittedName>
</protein>
<keyword evidence="2" id="KW-1185">Reference proteome</keyword>
<sequence>GVVVLLHVASESWYGGGGDGRNWKARLIEIHQVRVRDARGESLGVRSGDGTYAGEENNTPKITGRMDSAVNNFMINPM</sequence>
<accession>A0A392Q499</accession>